<comment type="catalytic activity">
    <reaction evidence="18">
        <text>(4Z,7Z,10Z,13Z,16Z,19Z)-docosahexaenoyl-CoA + 1-(9Z-octadecenoyl)-sn-glycero-3-phosphate = 1-(9Z-octadecenoyl)-2-(4Z,7Z,10Z,13Z,16Z,19Z-docosahexaenoyl)-sn-glycero-3-phosphate + CoA</text>
        <dbReference type="Rhea" id="RHEA:55312"/>
        <dbReference type="ChEBI" id="CHEBI:57287"/>
        <dbReference type="ChEBI" id="CHEBI:74298"/>
        <dbReference type="ChEBI" id="CHEBI:74544"/>
        <dbReference type="ChEBI" id="CHEBI:138723"/>
    </reaction>
    <physiologicalReaction direction="left-to-right" evidence="18">
        <dbReference type="Rhea" id="RHEA:55313"/>
    </physiologicalReaction>
</comment>
<dbReference type="PANTHER" id="PTHR10983:SF8">
    <property type="entry name" value="1-ACYL-SN-GLYCEROL-3-PHOSPHATE ACYLTRANSFERASE DELTA"/>
    <property type="match status" value="1"/>
</dbReference>
<feature type="transmembrane region" description="Helical" evidence="25">
    <location>
        <begin position="474"/>
        <end position="496"/>
    </location>
</feature>
<dbReference type="InterPro" id="IPR032098">
    <property type="entry name" value="Acyltransf_C"/>
</dbReference>
<evidence type="ECO:0000313" key="28">
    <source>
        <dbReference type="Proteomes" id="UP000551758"/>
    </source>
</evidence>
<evidence type="ECO:0000256" key="10">
    <source>
        <dbReference type="ARBA" id="ARBA00022824"/>
    </source>
</evidence>
<evidence type="ECO:0000256" key="9">
    <source>
        <dbReference type="ARBA" id="ARBA00022692"/>
    </source>
</evidence>
<keyword evidence="7" id="KW-0444">Lipid biosynthesis</keyword>
<keyword evidence="13 25" id="KW-0472">Membrane</keyword>
<evidence type="ECO:0000256" key="7">
    <source>
        <dbReference type="ARBA" id="ARBA00022516"/>
    </source>
</evidence>
<dbReference type="GO" id="GO:0005789">
    <property type="term" value="C:endoplasmic reticulum membrane"/>
    <property type="evidence" value="ECO:0007669"/>
    <property type="project" value="UniProtKB-SubCell"/>
</dbReference>
<dbReference type="EC" id="2.3.1.51" evidence="6"/>
<evidence type="ECO:0000256" key="18">
    <source>
        <dbReference type="ARBA" id="ARBA00036892"/>
    </source>
</evidence>
<evidence type="ECO:0000256" key="17">
    <source>
        <dbReference type="ARBA" id="ARBA00035935"/>
    </source>
</evidence>
<dbReference type="GO" id="GO:0003841">
    <property type="term" value="F:1-acylglycerol-3-phosphate O-acyltransferase activity"/>
    <property type="evidence" value="ECO:0007669"/>
    <property type="project" value="UniProtKB-EC"/>
</dbReference>
<keyword evidence="11 25" id="KW-1133">Transmembrane helix</keyword>
<evidence type="ECO:0000256" key="19">
    <source>
        <dbReference type="ARBA" id="ARBA00040981"/>
    </source>
</evidence>
<evidence type="ECO:0000256" key="22">
    <source>
        <dbReference type="ARBA" id="ARBA00045404"/>
    </source>
</evidence>
<proteinExistence type="inferred from homology"/>
<comment type="caution">
    <text evidence="27">The sequence shown here is derived from an EMBL/GenBank/DDBJ whole genome shotgun (WGS) entry which is preliminary data.</text>
</comment>
<keyword evidence="12" id="KW-0443">Lipid metabolism</keyword>
<keyword evidence="9 25" id="KW-0812">Transmembrane</keyword>
<comment type="catalytic activity">
    <reaction evidence="24">
        <text>1-octadecanoyl-sn-glycero-3-phosphate + (4Z,7Z,10Z,13Z,16Z,19Z)-docosahexaenoyl-CoA = 1-octadecanoyl-2-(4Z,7Z,10Z,13Z,16Z,19Z-docosahexaenoyl)-sn-glycero-3-phosphate + CoA</text>
        <dbReference type="Rhea" id="RHEA:55308"/>
        <dbReference type="ChEBI" id="CHEBI:57287"/>
        <dbReference type="ChEBI" id="CHEBI:74298"/>
        <dbReference type="ChEBI" id="CHEBI:74565"/>
        <dbReference type="ChEBI" id="CHEBI:77130"/>
    </reaction>
    <physiologicalReaction direction="left-to-right" evidence="24">
        <dbReference type="Rhea" id="RHEA:55309"/>
    </physiologicalReaction>
</comment>
<evidence type="ECO:0000256" key="16">
    <source>
        <dbReference type="ARBA" id="ARBA00023315"/>
    </source>
</evidence>
<gene>
    <name evidence="27" type="ORF">HPG69_010937</name>
</gene>
<evidence type="ECO:0000313" key="27">
    <source>
        <dbReference type="EMBL" id="KAF5914871.1"/>
    </source>
</evidence>
<evidence type="ECO:0000256" key="11">
    <source>
        <dbReference type="ARBA" id="ARBA00022989"/>
    </source>
</evidence>
<evidence type="ECO:0000256" key="2">
    <source>
        <dbReference type="ARBA" id="ARBA00004477"/>
    </source>
</evidence>
<reference evidence="27 28" key="1">
    <citation type="journal article" date="2020" name="Mol. Biol. Evol.">
        <title>Interspecific Gene Flow and the Evolution of Specialization in Black and White Rhinoceros.</title>
        <authorList>
            <person name="Moodley Y."/>
            <person name="Westbury M.V."/>
            <person name="Russo I.M."/>
            <person name="Gopalakrishnan S."/>
            <person name="Rakotoarivelo A."/>
            <person name="Olsen R.A."/>
            <person name="Prost S."/>
            <person name="Tunstall T."/>
            <person name="Ryder O.A."/>
            <person name="Dalen L."/>
            <person name="Bruford M.W."/>
        </authorList>
    </citation>
    <scope>NUCLEOTIDE SEQUENCE [LARGE SCALE GENOMIC DNA]</scope>
    <source>
        <strain evidence="27">SBR-YM</strain>
        <tissue evidence="27">Skin</tissue>
    </source>
</reference>
<dbReference type="EMBL" id="JACDTQ010003071">
    <property type="protein sequence ID" value="KAF5914871.1"/>
    <property type="molecule type" value="Genomic_DNA"/>
</dbReference>
<evidence type="ECO:0000256" key="6">
    <source>
        <dbReference type="ARBA" id="ARBA00013211"/>
    </source>
</evidence>
<evidence type="ECO:0000256" key="21">
    <source>
        <dbReference type="ARBA" id="ARBA00042940"/>
    </source>
</evidence>
<evidence type="ECO:0000256" key="25">
    <source>
        <dbReference type="SAM" id="Phobius"/>
    </source>
</evidence>
<evidence type="ECO:0000256" key="3">
    <source>
        <dbReference type="ARBA" id="ARBA00004728"/>
    </source>
</evidence>
<evidence type="ECO:0000259" key="26">
    <source>
        <dbReference type="SMART" id="SM00563"/>
    </source>
</evidence>
<comment type="catalytic activity">
    <reaction evidence="17">
        <text>(4Z,7Z,10Z,13Z,16Z,19Z)-docosahexaenoyl-CoA + 1-hexadecanoyl-sn-glycero-3-phosphate = 1-hexadecanoyl-2-(4Z,7Z,10Z,13Z,16Z,19Z-docosahexaenoyl)-sn-glycero-3-phosphate + CoA</text>
        <dbReference type="Rhea" id="RHEA:55300"/>
        <dbReference type="ChEBI" id="CHEBI:57287"/>
        <dbReference type="ChEBI" id="CHEBI:57518"/>
        <dbReference type="ChEBI" id="CHEBI:74298"/>
        <dbReference type="ChEBI" id="CHEBI:82928"/>
    </reaction>
    <physiologicalReaction direction="left-to-right" evidence="17">
        <dbReference type="Rhea" id="RHEA:55301"/>
    </physiologicalReaction>
</comment>
<evidence type="ECO:0000256" key="1">
    <source>
        <dbReference type="ARBA" id="ARBA00000300"/>
    </source>
</evidence>
<dbReference type="PANTHER" id="PTHR10983">
    <property type="entry name" value="1-ACYLGLYCEROL-3-PHOSPHATE ACYLTRANSFERASE-RELATED"/>
    <property type="match status" value="1"/>
</dbReference>
<evidence type="ECO:0000256" key="8">
    <source>
        <dbReference type="ARBA" id="ARBA00022679"/>
    </source>
</evidence>
<keyword evidence="16" id="KW-0012">Acyltransferase</keyword>
<evidence type="ECO:0000256" key="14">
    <source>
        <dbReference type="ARBA" id="ARBA00023209"/>
    </source>
</evidence>
<evidence type="ECO:0000256" key="13">
    <source>
        <dbReference type="ARBA" id="ARBA00023136"/>
    </source>
</evidence>
<dbReference type="InterPro" id="IPR002123">
    <property type="entry name" value="Plipid/glycerol_acylTrfase"/>
</dbReference>
<feature type="domain" description="Phospholipid/glycerol acyltransferase" evidence="26">
    <location>
        <begin position="259"/>
        <end position="378"/>
    </location>
</feature>
<comment type="pathway">
    <text evidence="4">Lipid metabolism.</text>
</comment>
<organism evidence="27 28">
    <name type="scientific">Diceros bicornis minor</name>
    <name type="common">South-central black rhinoceros</name>
    <dbReference type="NCBI Taxonomy" id="77932"/>
    <lineage>
        <taxon>Eukaryota</taxon>
        <taxon>Metazoa</taxon>
        <taxon>Chordata</taxon>
        <taxon>Craniata</taxon>
        <taxon>Vertebrata</taxon>
        <taxon>Euteleostomi</taxon>
        <taxon>Mammalia</taxon>
        <taxon>Eutheria</taxon>
        <taxon>Laurasiatheria</taxon>
        <taxon>Perissodactyla</taxon>
        <taxon>Rhinocerotidae</taxon>
        <taxon>Diceros</taxon>
    </lineage>
</organism>
<protein>
    <recommendedName>
        <fullName evidence="19">1-acyl-sn-glycerol-3-phosphate acyltransferase delta</fullName>
        <ecNumber evidence="6">2.3.1.51</ecNumber>
    </recommendedName>
    <alternativeName>
        <fullName evidence="20">1-acylglycerol-3-phosphate O-acyltransferase 4</fullName>
    </alternativeName>
    <alternativeName>
        <fullName evidence="21">Lysophosphatidic acid acyltransferase delta</fullName>
    </alternativeName>
</protein>
<dbReference type="AlphaFoldDB" id="A0A7J7EGS2"/>
<dbReference type="GO" id="GO:0005741">
    <property type="term" value="C:mitochondrial outer membrane"/>
    <property type="evidence" value="ECO:0007669"/>
    <property type="project" value="TreeGrafter"/>
</dbReference>
<dbReference type="Proteomes" id="UP000551758">
    <property type="component" value="Unassembled WGS sequence"/>
</dbReference>
<sequence>MGEGVSDLQGDLGQLRWKLPDRVLQGECPPYVQGTAYHLRVSPRAAEVQLEGTMPDEPLPSFHSDPSFPLPLKRCETAPGYADTPAAVVCQLMGQVCTTLNARITRTCRKGSPDPLPSPVNQQLCPHCSPEQAGTPLFPLSIQQLGQAWWDLDCTDKEPERMVARSYLFSKFHLRYPIQERSYVGKLGRDIYANTTLTRDHLADESQSLIVFSTGPYGVVRGGGGFMERHGPSAHGNLCLAWESHVLTYQEDKLSSSVKIFVFILEAVKGEVAVHAILGSPRGSKVLAKKELAYVPIIGWMWYFTEMVFCTRKWEQDRKTVSQSLLHLRDYPEKYFFLIHCEGTRFTEKKHQISMQVAQAKGLPSLKYHLLPRTKGFAVTVRSLRNVVSAVYDCTLNFRNNENPTLLGVLNGKKYHADLYVRRIPLEEVPEDEDKCSAWLHKLYQEKDAFQEEYYRTGTFPETAMVPPRRPWTLINWLFWASLLLYPFFRFLVTMISSGSSLTLASFVLVFFVASMGVRWMIGVTEIDKGSAYGNIDSKQKQND</sequence>
<evidence type="ECO:0000256" key="12">
    <source>
        <dbReference type="ARBA" id="ARBA00023098"/>
    </source>
</evidence>
<feature type="transmembrane region" description="Helical" evidence="25">
    <location>
        <begin position="502"/>
        <end position="522"/>
    </location>
</feature>
<keyword evidence="10" id="KW-0256">Endoplasmic reticulum</keyword>
<evidence type="ECO:0000256" key="4">
    <source>
        <dbReference type="ARBA" id="ARBA00005189"/>
    </source>
</evidence>
<keyword evidence="15" id="KW-1208">Phospholipid metabolism</keyword>
<dbReference type="Pfam" id="PF16076">
    <property type="entry name" value="Acyltransf_C"/>
    <property type="match status" value="1"/>
</dbReference>
<keyword evidence="8" id="KW-0808">Transferase</keyword>
<dbReference type="Pfam" id="PF01553">
    <property type="entry name" value="Acyltransferase"/>
    <property type="match status" value="1"/>
</dbReference>
<comment type="function">
    <text evidence="22">Converts 1-acyl-sn-glycerol-3-phosphate (lysophosphatidic acid or LPA) into 1,2-diacyl-sn-glycerol-3-phosphate (phosphatidic acid or PA) by incorporating an acyl moiety at the sn-2 position of the glycerol backbone. Exhibits high acyl-CoA specificity for polyunsaturated fatty acyl-CoA, especially docosahexaenoyl-CoA (22:6-CoA, DHA-CoA).</text>
</comment>
<comment type="catalytic activity">
    <reaction evidence="23">
        <text>1-octadecanoyl-sn-glycero-3-phosphate + (9Z,12Z)-octadecadienoyl-CoA = 1-octadecanoyl-2-(9Z,12Z-octadecadienoyl)-sn-glycero-3-phosphate + CoA</text>
        <dbReference type="Rhea" id="RHEA:55304"/>
        <dbReference type="ChEBI" id="CHEBI:57287"/>
        <dbReference type="ChEBI" id="CHEBI:57383"/>
        <dbReference type="ChEBI" id="CHEBI:74565"/>
        <dbReference type="ChEBI" id="CHEBI:77098"/>
    </reaction>
    <physiologicalReaction direction="left-to-right" evidence="23">
        <dbReference type="Rhea" id="RHEA:55305"/>
    </physiologicalReaction>
</comment>
<evidence type="ECO:0000256" key="5">
    <source>
        <dbReference type="ARBA" id="ARBA00008655"/>
    </source>
</evidence>
<name>A0A7J7EGS2_DICBM</name>
<comment type="pathway">
    <text evidence="3">Phospholipid metabolism; CDP-diacylglycerol biosynthesis; CDP-diacylglycerol from sn-glycerol 3-phosphate: step 2/3.</text>
</comment>
<comment type="catalytic activity">
    <reaction evidence="1">
        <text>a 1-acyl-sn-glycero-3-phosphate + an acyl-CoA = a 1,2-diacyl-sn-glycero-3-phosphate + CoA</text>
        <dbReference type="Rhea" id="RHEA:19709"/>
        <dbReference type="ChEBI" id="CHEBI:57287"/>
        <dbReference type="ChEBI" id="CHEBI:57970"/>
        <dbReference type="ChEBI" id="CHEBI:58342"/>
        <dbReference type="ChEBI" id="CHEBI:58608"/>
        <dbReference type="EC" id="2.3.1.51"/>
    </reaction>
    <physiologicalReaction direction="left-to-right" evidence="1">
        <dbReference type="Rhea" id="RHEA:19710"/>
    </physiologicalReaction>
</comment>
<evidence type="ECO:0000256" key="15">
    <source>
        <dbReference type="ARBA" id="ARBA00023264"/>
    </source>
</evidence>
<dbReference type="SMART" id="SM00563">
    <property type="entry name" value="PlsC"/>
    <property type="match status" value="1"/>
</dbReference>
<comment type="subcellular location">
    <subcellularLocation>
        <location evidence="2">Endoplasmic reticulum membrane</location>
        <topology evidence="2">Multi-pass membrane protein</topology>
    </subcellularLocation>
</comment>
<dbReference type="CDD" id="cd07990">
    <property type="entry name" value="LPLAT_LCLAT1-like"/>
    <property type="match status" value="1"/>
</dbReference>
<evidence type="ECO:0000256" key="24">
    <source>
        <dbReference type="ARBA" id="ARBA00049159"/>
    </source>
</evidence>
<evidence type="ECO:0000256" key="23">
    <source>
        <dbReference type="ARBA" id="ARBA00048232"/>
    </source>
</evidence>
<dbReference type="GO" id="GO:0008654">
    <property type="term" value="P:phospholipid biosynthetic process"/>
    <property type="evidence" value="ECO:0007669"/>
    <property type="project" value="UniProtKB-KW"/>
</dbReference>
<accession>A0A7J7EGS2</accession>
<evidence type="ECO:0000256" key="20">
    <source>
        <dbReference type="ARBA" id="ARBA00041272"/>
    </source>
</evidence>
<keyword evidence="14" id="KW-0594">Phospholipid biosynthesis</keyword>
<keyword evidence="28" id="KW-1185">Reference proteome</keyword>
<comment type="similarity">
    <text evidence="5">Belongs to the 1-acyl-sn-glycerol-3-phosphate acyltransferase family.</text>
</comment>